<accession>A0A3N4KK90</accession>
<dbReference type="InterPro" id="IPR051190">
    <property type="entry name" value="Baculoviral_IAP"/>
</dbReference>
<feature type="region of interest" description="Disordered" evidence="3">
    <location>
        <begin position="168"/>
        <end position="353"/>
    </location>
</feature>
<keyword evidence="5" id="KW-1185">Reference proteome</keyword>
<gene>
    <name evidence="4" type="ORF">P167DRAFT_606873</name>
</gene>
<dbReference type="Pfam" id="PF00653">
    <property type="entry name" value="BIR"/>
    <property type="match status" value="2"/>
</dbReference>
<reference evidence="4 5" key="1">
    <citation type="journal article" date="2018" name="Nat. Ecol. Evol.">
        <title>Pezizomycetes genomes reveal the molecular basis of ectomycorrhizal truffle lifestyle.</title>
        <authorList>
            <person name="Murat C."/>
            <person name="Payen T."/>
            <person name="Noel B."/>
            <person name="Kuo A."/>
            <person name="Morin E."/>
            <person name="Chen J."/>
            <person name="Kohler A."/>
            <person name="Krizsan K."/>
            <person name="Balestrini R."/>
            <person name="Da Silva C."/>
            <person name="Montanini B."/>
            <person name="Hainaut M."/>
            <person name="Levati E."/>
            <person name="Barry K.W."/>
            <person name="Belfiori B."/>
            <person name="Cichocki N."/>
            <person name="Clum A."/>
            <person name="Dockter R.B."/>
            <person name="Fauchery L."/>
            <person name="Guy J."/>
            <person name="Iotti M."/>
            <person name="Le Tacon F."/>
            <person name="Lindquist E.A."/>
            <person name="Lipzen A."/>
            <person name="Malagnac F."/>
            <person name="Mello A."/>
            <person name="Molinier V."/>
            <person name="Miyauchi S."/>
            <person name="Poulain J."/>
            <person name="Riccioni C."/>
            <person name="Rubini A."/>
            <person name="Sitrit Y."/>
            <person name="Splivallo R."/>
            <person name="Traeger S."/>
            <person name="Wang M."/>
            <person name="Zifcakova L."/>
            <person name="Wipf D."/>
            <person name="Zambonelli A."/>
            <person name="Paolocci F."/>
            <person name="Nowrousian M."/>
            <person name="Ottonello S."/>
            <person name="Baldrian P."/>
            <person name="Spatafora J.W."/>
            <person name="Henrissat B."/>
            <person name="Nagy L.G."/>
            <person name="Aury J.M."/>
            <person name="Wincker P."/>
            <person name="Grigoriev I.V."/>
            <person name="Bonfante P."/>
            <person name="Martin F.M."/>
        </authorList>
    </citation>
    <scope>NUCLEOTIDE SEQUENCE [LARGE SCALE GENOMIC DNA]</scope>
    <source>
        <strain evidence="4 5">CCBAS932</strain>
    </source>
</reference>
<feature type="compositionally biased region" description="Low complexity" evidence="3">
    <location>
        <begin position="678"/>
        <end position="695"/>
    </location>
</feature>
<sequence>MSGMNIYSKRLNSFRPKRRPSSASTNKPPPIKWPHDRPAAKTLAAAGLYYNPSEDHPDNVTCYLCAKDLDGWESDDDPSAEHVKHCPDCGWARVSVTLKAEDPRGARMVRARADTFGDWWPHEGKPGWAPSVQRMAEAGWHYSPTKDSDDFASCAYCELSLDGWEPTDDPMEEHRRRSPECAFFTWTPPRQPTRKTSRASMQSVMANSDDEPIPKPKKVPRTKKSKKAEPEPDNVFEDAPRGRKRTSTAAQQGPVVLYDGTISTEEEVEHEQQQPAQKKRATRASLAAQQLSRDANMNADSDNESIASVASRVGGKSKAKPKKPAARRNSRVRGNSVARKTKAQSAIPSDDELDRALALDLERPLTDEEEGFKDFKKPFIRPMKRITRSRASLAVEEKMRNAPPDSILNSTVKRGRSRTPAIADVERSPTKSPSKKFFRESSQDFSIPVRVPKHLAVEDDLLESPERRNLEDDFAGDTIKVAARDITDTEMAMEIEVKPKKAPAKKAARGRKKKDAVETVTATEDEPEAPKPKRGKAAKKAATRERESNITVDSVQEKIELQLHQEQEERPQKGRKRLVRGTRPKRESVISIASTVEPEPEPAQSFMDVDHHEEEPAEASDAGSVIRHDVADALYPTLAPSPEPQEAEVEAEVEMEEAEPTPKPTKKTANPRTKRSTRSSAVSTASTTISSIAGSHLNSDSDHTPRPKGRKPTKNQQARMRKTKDDALKKGSESFFNSAQNEEMKGRKGRRTRSSMTAAEAEEEDSVRDTTTKGGSSSSPAFVTPGDDIHMAEAAHATEEEPTVSDNHNDGDLSATDIDPHSTASSPAPETETSTERPLSPRAPAPTRMPLSPVRRGMNIPLTTAATTPKAHSKVSTALHSRKPWVAVDLDTVFAHGSEESDEGAGVLTAREREMTVAEWVKWNAAQAEGRMKGEGERIVALFEACGRRAREAIEAIETVD</sequence>
<feature type="region of interest" description="Disordered" evidence="3">
    <location>
        <begin position="497"/>
        <end position="855"/>
    </location>
</feature>
<dbReference type="Proteomes" id="UP000277580">
    <property type="component" value="Unassembled WGS sequence"/>
</dbReference>
<evidence type="ECO:0000313" key="5">
    <source>
        <dbReference type="Proteomes" id="UP000277580"/>
    </source>
</evidence>
<keyword evidence="2" id="KW-0862">Zinc</keyword>
<dbReference type="GO" id="GO:0046872">
    <property type="term" value="F:metal ion binding"/>
    <property type="evidence" value="ECO:0007669"/>
    <property type="project" value="UniProtKB-KW"/>
</dbReference>
<feature type="compositionally biased region" description="Acidic residues" evidence="3">
    <location>
        <begin position="645"/>
        <end position="659"/>
    </location>
</feature>
<feature type="compositionally biased region" description="Basic residues" evidence="3">
    <location>
        <begin position="315"/>
        <end position="331"/>
    </location>
</feature>
<feature type="compositionally biased region" description="Basic and acidic residues" evidence="3">
    <location>
        <begin position="555"/>
        <end position="572"/>
    </location>
</feature>
<evidence type="ECO:0000313" key="4">
    <source>
        <dbReference type="EMBL" id="RPB10940.1"/>
    </source>
</evidence>
<feature type="compositionally biased region" description="Basic residues" evidence="3">
    <location>
        <begin position="500"/>
        <end position="514"/>
    </location>
</feature>
<dbReference type="PROSITE" id="PS50143">
    <property type="entry name" value="BIR_REPEAT_2"/>
    <property type="match status" value="2"/>
</dbReference>
<protein>
    <recommendedName>
        <fullName evidence="6">BIR-domain-containing protein</fullName>
    </recommendedName>
</protein>
<name>A0A3N4KK90_9PEZI</name>
<evidence type="ECO:0000256" key="2">
    <source>
        <dbReference type="ARBA" id="ARBA00022833"/>
    </source>
</evidence>
<evidence type="ECO:0008006" key="6">
    <source>
        <dbReference type="Google" id="ProtNLM"/>
    </source>
</evidence>
<dbReference type="InParanoid" id="A0A3N4KK90"/>
<feature type="compositionally biased region" description="Basic residues" evidence="3">
    <location>
        <begin position="573"/>
        <end position="583"/>
    </location>
</feature>
<dbReference type="STRING" id="1392247.A0A3N4KK90"/>
<dbReference type="SMART" id="SM00238">
    <property type="entry name" value="BIR"/>
    <property type="match status" value="2"/>
</dbReference>
<evidence type="ECO:0000256" key="1">
    <source>
        <dbReference type="ARBA" id="ARBA00022723"/>
    </source>
</evidence>
<feature type="compositionally biased region" description="Basic and acidic residues" evidence="3">
    <location>
        <begin position="723"/>
        <end position="732"/>
    </location>
</feature>
<organism evidence="4 5">
    <name type="scientific">Morchella conica CCBAS932</name>
    <dbReference type="NCBI Taxonomy" id="1392247"/>
    <lineage>
        <taxon>Eukaryota</taxon>
        <taxon>Fungi</taxon>
        <taxon>Dikarya</taxon>
        <taxon>Ascomycota</taxon>
        <taxon>Pezizomycotina</taxon>
        <taxon>Pezizomycetes</taxon>
        <taxon>Pezizales</taxon>
        <taxon>Morchellaceae</taxon>
        <taxon>Morchella</taxon>
    </lineage>
</organism>
<feature type="compositionally biased region" description="Polar residues" evidence="3">
    <location>
        <begin position="822"/>
        <end position="832"/>
    </location>
</feature>
<feature type="region of interest" description="Disordered" evidence="3">
    <location>
        <begin position="1"/>
        <end position="36"/>
    </location>
</feature>
<dbReference type="AlphaFoldDB" id="A0A3N4KK90"/>
<feature type="compositionally biased region" description="Basic residues" evidence="3">
    <location>
        <begin position="532"/>
        <end position="541"/>
    </location>
</feature>
<dbReference type="CDD" id="cd00022">
    <property type="entry name" value="BIR"/>
    <property type="match status" value="2"/>
</dbReference>
<feature type="compositionally biased region" description="Basic residues" evidence="3">
    <location>
        <begin position="215"/>
        <end position="226"/>
    </location>
</feature>
<evidence type="ECO:0000256" key="3">
    <source>
        <dbReference type="SAM" id="MobiDB-lite"/>
    </source>
</evidence>
<dbReference type="PANTHER" id="PTHR46771">
    <property type="entry name" value="DETERIN"/>
    <property type="match status" value="1"/>
</dbReference>
<dbReference type="Gene3D" id="1.10.1170.10">
    <property type="entry name" value="Inhibitor Of Apoptosis Protein (2mihbC-IAP-1), Chain A"/>
    <property type="match status" value="2"/>
</dbReference>
<dbReference type="EMBL" id="ML119139">
    <property type="protein sequence ID" value="RPB10940.1"/>
    <property type="molecule type" value="Genomic_DNA"/>
</dbReference>
<feature type="region of interest" description="Disordered" evidence="3">
    <location>
        <begin position="395"/>
        <end position="441"/>
    </location>
</feature>
<dbReference type="SUPFAM" id="SSF57924">
    <property type="entry name" value="Inhibitor of apoptosis (IAP) repeat"/>
    <property type="match status" value="2"/>
</dbReference>
<feature type="compositionally biased region" description="Basic and acidic residues" evidence="3">
    <location>
        <begin position="787"/>
        <end position="799"/>
    </location>
</feature>
<feature type="compositionally biased region" description="Polar residues" evidence="3">
    <location>
        <begin position="772"/>
        <end position="781"/>
    </location>
</feature>
<proteinExistence type="predicted"/>
<keyword evidence="1" id="KW-0479">Metal-binding</keyword>
<dbReference type="PANTHER" id="PTHR46771:SF5">
    <property type="entry name" value="DETERIN"/>
    <property type="match status" value="1"/>
</dbReference>
<dbReference type="InterPro" id="IPR001370">
    <property type="entry name" value="BIR_rpt"/>
</dbReference>
<feature type="compositionally biased region" description="Polar residues" evidence="3">
    <location>
        <begin position="287"/>
        <end position="308"/>
    </location>
</feature>
<dbReference type="OrthoDB" id="2196114at2759"/>